<dbReference type="NCBIfam" id="TIGR02258">
    <property type="entry name" value="2_5_ligase"/>
    <property type="match status" value="1"/>
</dbReference>
<dbReference type="Proteomes" id="UP000253094">
    <property type="component" value="Unassembled WGS sequence"/>
</dbReference>
<reference evidence="3 4" key="1">
    <citation type="submission" date="2018-06" db="EMBL/GenBank/DDBJ databases">
        <title>Sphaerisporangium craniellae sp. nov., isolated from a marine sponge in the South China Sea.</title>
        <authorList>
            <person name="Li L."/>
        </authorList>
    </citation>
    <scope>NUCLEOTIDE SEQUENCE [LARGE SCALE GENOMIC DNA]</scope>
    <source>
        <strain evidence="3 4">CCTCC AA 208026</strain>
    </source>
</reference>
<evidence type="ECO:0000256" key="2">
    <source>
        <dbReference type="HAMAP-Rule" id="MF_01940"/>
    </source>
</evidence>
<proteinExistence type="inferred from homology"/>
<comment type="catalytic activity">
    <reaction evidence="2">
        <text>a 3'-end 2',3'-cyclophospho-ribonucleotide-RNA + H2O = a 3'-end 2'-phospho-ribonucleotide-RNA + H(+)</text>
        <dbReference type="Rhea" id="RHEA:11828"/>
        <dbReference type="Rhea" id="RHEA-COMP:10464"/>
        <dbReference type="Rhea" id="RHEA-COMP:17353"/>
        <dbReference type="ChEBI" id="CHEBI:15377"/>
        <dbReference type="ChEBI" id="CHEBI:15378"/>
        <dbReference type="ChEBI" id="CHEBI:83064"/>
        <dbReference type="ChEBI" id="CHEBI:173113"/>
        <dbReference type="EC" id="3.1.4.58"/>
    </reaction>
</comment>
<dbReference type="EMBL" id="QOIL01000028">
    <property type="protein sequence ID" value="RCG22481.1"/>
    <property type="molecule type" value="Genomic_DNA"/>
</dbReference>
<evidence type="ECO:0000313" key="4">
    <source>
        <dbReference type="Proteomes" id="UP000253094"/>
    </source>
</evidence>
<dbReference type="GO" id="GO:0008664">
    <property type="term" value="F:RNA 2',3'-cyclic 3'-phosphodiesterase activity"/>
    <property type="evidence" value="ECO:0007669"/>
    <property type="project" value="UniProtKB-EC"/>
</dbReference>
<evidence type="ECO:0000313" key="3">
    <source>
        <dbReference type="EMBL" id="RCG22481.1"/>
    </source>
</evidence>
<dbReference type="OrthoDB" id="9787070at2"/>
<dbReference type="GO" id="GO:0004113">
    <property type="term" value="F:2',3'-cyclic-nucleotide 3'-phosphodiesterase activity"/>
    <property type="evidence" value="ECO:0007669"/>
    <property type="project" value="InterPro"/>
</dbReference>
<dbReference type="InterPro" id="IPR009097">
    <property type="entry name" value="Cyclic_Pdiesterase"/>
</dbReference>
<dbReference type="HAMAP" id="MF_01940">
    <property type="entry name" value="RNA_CPDase"/>
    <property type="match status" value="1"/>
</dbReference>
<dbReference type="Pfam" id="PF13563">
    <property type="entry name" value="2_5_RNA_ligase2"/>
    <property type="match status" value="1"/>
</dbReference>
<comment type="function">
    <text evidence="2">Hydrolyzes RNA 2',3'-cyclic phosphodiester to an RNA 2'-phosphomonoester.</text>
</comment>
<evidence type="ECO:0000256" key="1">
    <source>
        <dbReference type="ARBA" id="ARBA00022801"/>
    </source>
</evidence>
<gene>
    <name evidence="3" type="primary">thpR</name>
    <name evidence="3" type="ORF">DQ384_35505</name>
</gene>
<dbReference type="AlphaFoldDB" id="A0A367EWU2"/>
<dbReference type="Gene3D" id="3.90.1140.10">
    <property type="entry name" value="Cyclic phosphodiesterase"/>
    <property type="match status" value="1"/>
</dbReference>
<protein>
    <recommendedName>
        <fullName evidence="2">RNA 2',3'-cyclic phosphodiesterase</fullName>
        <shortName evidence="2">RNA 2',3'-CPDase</shortName>
        <ecNumber evidence="2">3.1.4.58</ecNumber>
    </recommendedName>
</protein>
<dbReference type="PANTHER" id="PTHR35561">
    <property type="entry name" value="RNA 2',3'-CYCLIC PHOSPHODIESTERASE"/>
    <property type="match status" value="1"/>
</dbReference>
<feature type="short sequence motif" description="HXTX 2" evidence="2">
    <location>
        <begin position="128"/>
        <end position="131"/>
    </location>
</feature>
<feature type="short sequence motif" description="HXTX 1" evidence="2">
    <location>
        <begin position="40"/>
        <end position="43"/>
    </location>
</feature>
<dbReference type="PANTHER" id="PTHR35561:SF1">
    <property type="entry name" value="RNA 2',3'-CYCLIC PHOSPHODIESTERASE"/>
    <property type="match status" value="1"/>
</dbReference>
<keyword evidence="1 2" id="KW-0378">Hydrolase</keyword>
<dbReference type="EC" id="3.1.4.58" evidence="2"/>
<feature type="active site" description="Proton donor" evidence="2">
    <location>
        <position position="40"/>
    </location>
</feature>
<sequence>MRLFVALSPPQEALAEVAGAVELHVEGWPELRWAAPETWHLTLAFLGEVPETALPGLKTRLARAAGRYPPMTLAFRGAGAFPSARRARVVWLGVEGGDAVLSRLAASVAAAGRRAGAPYEDKKPYHPHLTLARARPKEGLDVTPLVGELKEFAGTPWRADAVHLMRSHLGRKVRYETVACWPLAGRD</sequence>
<dbReference type="InterPro" id="IPR004175">
    <property type="entry name" value="RNA_CPDase"/>
</dbReference>
<organism evidence="3 4">
    <name type="scientific">Sphaerisporangium album</name>
    <dbReference type="NCBI Taxonomy" id="509200"/>
    <lineage>
        <taxon>Bacteria</taxon>
        <taxon>Bacillati</taxon>
        <taxon>Actinomycetota</taxon>
        <taxon>Actinomycetes</taxon>
        <taxon>Streptosporangiales</taxon>
        <taxon>Streptosporangiaceae</taxon>
        <taxon>Sphaerisporangium</taxon>
    </lineage>
</organism>
<accession>A0A367EWU2</accession>
<comment type="similarity">
    <text evidence="2">Belongs to the 2H phosphoesterase superfamily. ThpR family.</text>
</comment>
<comment type="caution">
    <text evidence="3">The sequence shown here is derived from an EMBL/GenBank/DDBJ whole genome shotgun (WGS) entry which is preliminary data.</text>
</comment>
<feature type="active site" description="Proton acceptor" evidence="2">
    <location>
        <position position="128"/>
    </location>
</feature>
<name>A0A367EWU2_9ACTN</name>
<dbReference type="SUPFAM" id="SSF55144">
    <property type="entry name" value="LigT-like"/>
    <property type="match status" value="1"/>
</dbReference>
<keyword evidence="4" id="KW-1185">Reference proteome</keyword>